<organism evidence="3">
    <name type="scientific">Candidatus Moduliflexus flocculans</name>
    <dbReference type="NCBI Taxonomy" id="1499966"/>
    <lineage>
        <taxon>Bacteria</taxon>
        <taxon>Candidatus Moduliflexota</taxon>
        <taxon>Candidatus Moduliflexia</taxon>
        <taxon>Candidatus Moduliflexales</taxon>
        <taxon>Candidatus Moduliflexaceae</taxon>
    </lineage>
</organism>
<protein>
    <recommendedName>
        <fullName evidence="2">CRISPR type III-associated protein domain-containing protein</fullName>
    </recommendedName>
</protein>
<evidence type="ECO:0000313" key="4">
    <source>
        <dbReference type="Proteomes" id="UP000030700"/>
    </source>
</evidence>
<keyword evidence="1" id="KW-0051">Antiviral defense</keyword>
<feature type="domain" description="CRISPR type III-associated protein" evidence="2">
    <location>
        <begin position="21"/>
        <end position="292"/>
    </location>
</feature>
<name>A0A081BLW1_9BACT</name>
<dbReference type="GO" id="GO:0051607">
    <property type="term" value="P:defense response to virus"/>
    <property type="evidence" value="ECO:0007669"/>
    <property type="project" value="UniProtKB-KW"/>
</dbReference>
<dbReference type="InterPro" id="IPR005537">
    <property type="entry name" value="RAMP_III_fam"/>
</dbReference>
<proteinExistence type="predicted"/>
<dbReference type="HOGENOM" id="CLU_800912_0_0_0"/>
<dbReference type="STRING" id="1499966.U14_02621"/>
<accession>A0A081BLW1</accession>
<evidence type="ECO:0000256" key="1">
    <source>
        <dbReference type="ARBA" id="ARBA00023118"/>
    </source>
</evidence>
<dbReference type="CDD" id="cd09726">
    <property type="entry name" value="RAMP_I_III"/>
    <property type="match status" value="1"/>
</dbReference>
<dbReference type="AlphaFoldDB" id="A0A081BLW1"/>
<dbReference type="EMBL" id="DF820457">
    <property type="protein sequence ID" value="GAK51377.1"/>
    <property type="molecule type" value="Genomic_DNA"/>
</dbReference>
<reference evidence="3" key="1">
    <citation type="journal article" date="2015" name="PeerJ">
        <title>First genomic representation of candidate bacterial phylum KSB3 points to enhanced environmental sensing as a trigger of wastewater bulking.</title>
        <authorList>
            <person name="Sekiguchi Y."/>
            <person name="Ohashi A."/>
            <person name="Parks D.H."/>
            <person name="Yamauchi T."/>
            <person name="Tyson G.W."/>
            <person name="Hugenholtz P."/>
        </authorList>
    </citation>
    <scope>NUCLEOTIDE SEQUENCE [LARGE SCALE GENOMIC DNA]</scope>
</reference>
<dbReference type="Proteomes" id="UP000030700">
    <property type="component" value="Unassembled WGS sequence"/>
</dbReference>
<sequence length="346" mass="38896">MNIRTPFNEGVYGVLHVVWTLRLETPLTIHNGQKAAYKQQDAHMEKGRGMSKAFKWKDAAAMLPDSEKPKKDGKQEWLQVADFNYAFRIMDGAVAAEYAIPASSIRGTLRNVAITSFAERKDWQALNVPKKPEQDSDAAKAERKAKIDRVLALLSDQQSGWFDILSLFGCVFEIEEQQQDTRIWAGRLRVTTDALKTSQPGIDGERYTDGGPENLKRHILVRNPLDRITSAAKSGGLHFSLEMSEGETFTARMEILNPCATDLKLLDAWRQDIGDGFLRFGALTSQGRGRVSLAQEDYTLYWRSNLSLADQLDDLPEADLFYHIWKQGAALTFADLQKIMLNKGVA</sequence>
<evidence type="ECO:0000313" key="3">
    <source>
        <dbReference type="EMBL" id="GAK51377.1"/>
    </source>
</evidence>
<keyword evidence="4" id="KW-1185">Reference proteome</keyword>
<gene>
    <name evidence="3" type="ORF">U14_02621</name>
</gene>
<evidence type="ECO:0000259" key="2">
    <source>
        <dbReference type="Pfam" id="PF03787"/>
    </source>
</evidence>
<dbReference type="Pfam" id="PF03787">
    <property type="entry name" value="RAMPs"/>
    <property type="match status" value="1"/>
</dbReference>